<evidence type="ECO:0000313" key="2">
    <source>
        <dbReference type="Proteomes" id="UP000008177"/>
    </source>
</evidence>
<dbReference type="EMBL" id="FQ790362">
    <property type="protein sequence ID" value="CCD56742.1"/>
    <property type="molecule type" value="Genomic_DNA"/>
</dbReference>
<dbReference type="HOGENOM" id="CLU_3124882_0_0_1"/>
<proteinExistence type="predicted"/>
<dbReference type="Proteomes" id="UP000008177">
    <property type="component" value="Unplaced contigs"/>
</dbReference>
<evidence type="ECO:0000313" key="1">
    <source>
        <dbReference type="EMBL" id="CCD56742.1"/>
    </source>
</evidence>
<protein>
    <submittedName>
        <fullName evidence="1">Uncharacterized protein</fullName>
    </submittedName>
</protein>
<dbReference type="AlphaFoldDB" id="G2YYP4"/>
<dbReference type="InParanoid" id="G2YYP4"/>
<reference evidence="2" key="1">
    <citation type="journal article" date="2011" name="PLoS Genet.">
        <title>Genomic analysis of the necrotrophic fungal pathogens Sclerotinia sclerotiorum and Botrytis cinerea.</title>
        <authorList>
            <person name="Amselem J."/>
            <person name="Cuomo C.A."/>
            <person name="van Kan J.A."/>
            <person name="Viaud M."/>
            <person name="Benito E.P."/>
            <person name="Couloux A."/>
            <person name="Coutinho P.M."/>
            <person name="de Vries R.P."/>
            <person name="Dyer P.S."/>
            <person name="Fillinger S."/>
            <person name="Fournier E."/>
            <person name="Gout L."/>
            <person name="Hahn M."/>
            <person name="Kohn L."/>
            <person name="Lapalu N."/>
            <person name="Plummer K.M."/>
            <person name="Pradier J.M."/>
            <person name="Quevillon E."/>
            <person name="Sharon A."/>
            <person name="Simon A."/>
            <person name="ten Have A."/>
            <person name="Tudzynski B."/>
            <person name="Tudzynski P."/>
            <person name="Wincker P."/>
            <person name="Andrew M."/>
            <person name="Anthouard V."/>
            <person name="Beever R.E."/>
            <person name="Beffa R."/>
            <person name="Benoit I."/>
            <person name="Bouzid O."/>
            <person name="Brault B."/>
            <person name="Chen Z."/>
            <person name="Choquer M."/>
            <person name="Collemare J."/>
            <person name="Cotton P."/>
            <person name="Danchin E.G."/>
            <person name="Da Silva C."/>
            <person name="Gautier A."/>
            <person name="Giraud C."/>
            <person name="Giraud T."/>
            <person name="Gonzalez C."/>
            <person name="Grossetete S."/>
            <person name="Guldener U."/>
            <person name="Henrissat B."/>
            <person name="Howlett B.J."/>
            <person name="Kodira C."/>
            <person name="Kretschmer M."/>
            <person name="Lappartient A."/>
            <person name="Leroch M."/>
            <person name="Levis C."/>
            <person name="Mauceli E."/>
            <person name="Neuveglise C."/>
            <person name="Oeser B."/>
            <person name="Pearson M."/>
            <person name="Poulain J."/>
            <person name="Poussereau N."/>
            <person name="Quesneville H."/>
            <person name="Rascle C."/>
            <person name="Schumacher J."/>
            <person name="Segurens B."/>
            <person name="Sexton A."/>
            <person name="Silva E."/>
            <person name="Sirven C."/>
            <person name="Soanes D.M."/>
            <person name="Talbot N.J."/>
            <person name="Templeton M."/>
            <person name="Yandava C."/>
            <person name="Yarden O."/>
            <person name="Zeng Q."/>
            <person name="Rollins J.A."/>
            <person name="Lebrun M.H."/>
            <person name="Dickman M."/>
        </authorList>
    </citation>
    <scope>NUCLEOTIDE SEQUENCE [LARGE SCALE GENOMIC DNA]</scope>
    <source>
        <strain evidence="2">T4</strain>
    </source>
</reference>
<name>G2YYP4_BOTF4</name>
<organism evidence="1 2">
    <name type="scientific">Botryotinia fuckeliana (strain T4)</name>
    <name type="common">Noble rot fungus</name>
    <name type="synonym">Botrytis cinerea</name>
    <dbReference type="NCBI Taxonomy" id="999810"/>
    <lineage>
        <taxon>Eukaryota</taxon>
        <taxon>Fungi</taxon>
        <taxon>Dikarya</taxon>
        <taxon>Ascomycota</taxon>
        <taxon>Pezizomycotina</taxon>
        <taxon>Leotiomycetes</taxon>
        <taxon>Helotiales</taxon>
        <taxon>Sclerotiniaceae</taxon>
        <taxon>Botrytis</taxon>
    </lineage>
</organism>
<accession>G2YYP4</accession>
<sequence>MEAKAVETSKGNLTVKKGLTMTTAQNTRKWPVGSLKYSLNVTMIRETQTI</sequence>
<gene>
    <name evidence="1" type="ORF">BofuT4_uP140040.1</name>
</gene>